<name>A0A1I6V2N9_9SPHI</name>
<keyword evidence="2" id="KW-1185">Reference proteome</keyword>
<gene>
    <name evidence="1" type="ORF">SAMN05660206_11127</name>
</gene>
<dbReference type="STRING" id="683125.SAMN05660206_11127"/>
<organism evidence="1 2">
    <name type="scientific">Sphingobacterium wenxiniae</name>
    <dbReference type="NCBI Taxonomy" id="683125"/>
    <lineage>
        <taxon>Bacteria</taxon>
        <taxon>Pseudomonadati</taxon>
        <taxon>Bacteroidota</taxon>
        <taxon>Sphingobacteriia</taxon>
        <taxon>Sphingobacteriales</taxon>
        <taxon>Sphingobacteriaceae</taxon>
        <taxon>Sphingobacterium</taxon>
    </lineage>
</organism>
<dbReference type="SUPFAM" id="SSF53807">
    <property type="entry name" value="Helical backbone' metal receptor"/>
    <property type="match status" value="1"/>
</dbReference>
<dbReference type="AlphaFoldDB" id="A0A1I6V2N9"/>
<dbReference type="OrthoDB" id="9787772at2"/>
<dbReference type="EMBL" id="FOZZ01000011">
    <property type="protein sequence ID" value="SFT07934.1"/>
    <property type="molecule type" value="Genomic_DNA"/>
</dbReference>
<evidence type="ECO:0000313" key="2">
    <source>
        <dbReference type="Proteomes" id="UP000198785"/>
    </source>
</evidence>
<dbReference type="RefSeq" id="WP_093366867.1">
    <property type="nucleotide sequence ID" value="NZ_FOZZ01000011.1"/>
</dbReference>
<dbReference type="Proteomes" id="UP000198785">
    <property type="component" value="Unassembled WGS sequence"/>
</dbReference>
<accession>A0A1I6V2N9</accession>
<protein>
    <submittedName>
        <fullName evidence="1">Iron complex transport system substrate-binding protein</fullName>
    </submittedName>
</protein>
<reference evidence="1 2" key="1">
    <citation type="submission" date="2016-10" db="EMBL/GenBank/DDBJ databases">
        <authorList>
            <person name="de Groot N.N."/>
        </authorList>
    </citation>
    <scope>NUCLEOTIDE SEQUENCE [LARGE SCALE GENOMIC DNA]</scope>
    <source>
        <strain evidence="1 2">DSM 22789</strain>
    </source>
</reference>
<evidence type="ECO:0000313" key="1">
    <source>
        <dbReference type="EMBL" id="SFT07934.1"/>
    </source>
</evidence>
<proteinExistence type="predicted"/>
<sequence length="164" mass="18936">MQELHYYNTLLNNLQKNAPEKAEYLDEEINILIHKLKFISSEQRPTVLVLDQKHDFEPLYNEQLADTIAIAGGVLLQEKFDNPSLILIIQHSESLYSQISALLSDHIISQTEALQHNNLYIIQKEGFGTTDNFLEDVEISAEIIQPKYFIYGRQGTDWLKFDIA</sequence>